<dbReference type="PANTHER" id="PTHR30600">
    <property type="entry name" value="CYTOCHROME C PEROXIDASE-RELATED"/>
    <property type="match status" value="1"/>
</dbReference>
<feature type="signal peptide" evidence="9">
    <location>
        <begin position="1"/>
        <end position="20"/>
    </location>
</feature>
<evidence type="ECO:0000256" key="3">
    <source>
        <dbReference type="ARBA" id="ARBA00022723"/>
    </source>
</evidence>
<evidence type="ECO:0000256" key="1">
    <source>
        <dbReference type="ARBA" id="ARBA00004418"/>
    </source>
</evidence>
<feature type="chain" id="PRO_5045592190" description="Cytochrome c domain-containing protein" evidence="9">
    <location>
        <begin position="21"/>
        <end position="370"/>
    </location>
</feature>
<organism evidence="11 12">
    <name type="scientific">Anaeromyxobacter paludicola</name>
    <dbReference type="NCBI Taxonomy" id="2918171"/>
    <lineage>
        <taxon>Bacteria</taxon>
        <taxon>Pseudomonadati</taxon>
        <taxon>Myxococcota</taxon>
        <taxon>Myxococcia</taxon>
        <taxon>Myxococcales</taxon>
        <taxon>Cystobacterineae</taxon>
        <taxon>Anaeromyxobacteraceae</taxon>
        <taxon>Anaeromyxobacter</taxon>
    </lineage>
</organism>
<keyword evidence="3 8" id="KW-0479">Metal-binding</keyword>
<dbReference type="PANTHER" id="PTHR30600:SF10">
    <property type="entry name" value="BLL6722 PROTEIN"/>
    <property type="match status" value="1"/>
</dbReference>
<dbReference type="Pfam" id="PF03150">
    <property type="entry name" value="CCP_MauG"/>
    <property type="match status" value="1"/>
</dbReference>
<keyword evidence="4 9" id="KW-0732">Signal</keyword>
<dbReference type="Proteomes" id="UP001162734">
    <property type="component" value="Chromosome"/>
</dbReference>
<protein>
    <recommendedName>
        <fullName evidence="10">Cytochrome c domain-containing protein</fullName>
    </recommendedName>
</protein>
<dbReference type="InterPro" id="IPR026259">
    <property type="entry name" value="MauG/Cytc_peroxidase"/>
</dbReference>
<gene>
    <name evidence="11" type="ORF">AMPC_39330</name>
</gene>
<evidence type="ECO:0000256" key="5">
    <source>
        <dbReference type="ARBA" id="ARBA00022764"/>
    </source>
</evidence>
<dbReference type="SUPFAM" id="SSF46626">
    <property type="entry name" value="Cytochrome c"/>
    <property type="match status" value="2"/>
</dbReference>
<sequence>MLPSRTHAARLAALAALALAACRSTGAPDPARAGAAPAWERDNPLRPLPAAPLGIEVDWKAGQVTVTPEKVRLGRWLFYDPRLSADGTVSCATCHKPEHAFSETTPHSTGIAGKTGTRKSPSFVNGAFPVYPRYFWDGRAASLQEQAKGPMVNPVEMGRPSHDEVVATVSRIGGYRRYFAEAFGDERITLDRVVDALAAYEATRLSGNSAFDRFDAGDEAALTPSARRGLAIFFSYGRCNQCHLGQNFTDGRFHNLGVGWKDPGPGRPALEGFADRGRYEVTHDPRDLGAFKTPTLRDCSRHAPYMHDGSMATLREVMFHYARGGTPNPGLDEAIFRFPLSERDADDLVAFMEALDGEGYADAAPAHLPQ</sequence>
<dbReference type="PROSITE" id="PS51007">
    <property type="entry name" value="CYTC"/>
    <property type="match status" value="2"/>
</dbReference>
<keyword evidence="7 8" id="KW-0408">Iron</keyword>
<keyword evidence="6" id="KW-0560">Oxidoreductase</keyword>
<evidence type="ECO:0000259" key="10">
    <source>
        <dbReference type="PROSITE" id="PS51007"/>
    </source>
</evidence>
<dbReference type="InterPro" id="IPR051395">
    <property type="entry name" value="Cytochrome_c_Peroxidase/MauG"/>
</dbReference>
<dbReference type="Gene3D" id="1.10.760.10">
    <property type="entry name" value="Cytochrome c-like domain"/>
    <property type="match status" value="2"/>
</dbReference>
<dbReference type="PIRSF" id="PIRSF000294">
    <property type="entry name" value="Cytochrome-c_peroxidase"/>
    <property type="match status" value="1"/>
</dbReference>
<dbReference type="PROSITE" id="PS51257">
    <property type="entry name" value="PROKAR_LIPOPROTEIN"/>
    <property type="match status" value="1"/>
</dbReference>
<dbReference type="RefSeq" id="WP_248343380.1">
    <property type="nucleotide sequence ID" value="NZ_AP025592.1"/>
</dbReference>
<name>A0ABM7XG19_9BACT</name>
<evidence type="ECO:0000256" key="2">
    <source>
        <dbReference type="ARBA" id="ARBA00022617"/>
    </source>
</evidence>
<reference evidence="12" key="1">
    <citation type="journal article" date="2022" name="Int. J. Syst. Evol. Microbiol.">
        <title>Anaeromyxobacter oryzae sp. nov., Anaeromyxobacter diazotrophicus sp. nov. and Anaeromyxobacter paludicola sp. nov., isolated from paddy soils.</title>
        <authorList>
            <person name="Itoh H."/>
            <person name="Xu Z."/>
            <person name="Mise K."/>
            <person name="Masuda Y."/>
            <person name="Ushijima N."/>
            <person name="Hayakawa C."/>
            <person name="Shiratori Y."/>
            <person name="Senoo K."/>
        </authorList>
    </citation>
    <scope>NUCLEOTIDE SEQUENCE [LARGE SCALE GENOMIC DNA]</scope>
    <source>
        <strain evidence="12">Red630</strain>
    </source>
</reference>
<feature type="domain" description="Cytochrome c" evidence="10">
    <location>
        <begin position="69"/>
        <end position="176"/>
    </location>
</feature>
<dbReference type="EMBL" id="AP025592">
    <property type="protein sequence ID" value="BDG10820.1"/>
    <property type="molecule type" value="Genomic_DNA"/>
</dbReference>
<evidence type="ECO:0000256" key="9">
    <source>
        <dbReference type="SAM" id="SignalP"/>
    </source>
</evidence>
<dbReference type="InterPro" id="IPR004852">
    <property type="entry name" value="Di-haem_cyt_c_peroxidsae"/>
</dbReference>
<keyword evidence="2 8" id="KW-0349">Heme</keyword>
<comment type="subcellular location">
    <subcellularLocation>
        <location evidence="1">Periplasm</location>
    </subcellularLocation>
</comment>
<evidence type="ECO:0000256" key="4">
    <source>
        <dbReference type="ARBA" id="ARBA00022729"/>
    </source>
</evidence>
<dbReference type="InterPro" id="IPR009056">
    <property type="entry name" value="Cyt_c-like_dom"/>
</dbReference>
<keyword evidence="5" id="KW-0574">Periplasm</keyword>
<evidence type="ECO:0000256" key="7">
    <source>
        <dbReference type="ARBA" id="ARBA00023004"/>
    </source>
</evidence>
<evidence type="ECO:0000256" key="8">
    <source>
        <dbReference type="PROSITE-ProRule" id="PRU00433"/>
    </source>
</evidence>
<feature type="domain" description="Cytochrome c" evidence="10">
    <location>
        <begin position="224"/>
        <end position="356"/>
    </location>
</feature>
<keyword evidence="12" id="KW-1185">Reference proteome</keyword>
<proteinExistence type="predicted"/>
<accession>A0ABM7XG19</accession>
<evidence type="ECO:0000313" key="12">
    <source>
        <dbReference type="Proteomes" id="UP001162734"/>
    </source>
</evidence>
<dbReference type="InterPro" id="IPR036909">
    <property type="entry name" value="Cyt_c-like_dom_sf"/>
</dbReference>
<evidence type="ECO:0000256" key="6">
    <source>
        <dbReference type="ARBA" id="ARBA00023002"/>
    </source>
</evidence>
<evidence type="ECO:0000313" key="11">
    <source>
        <dbReference type="EMBL" id="BDG10820.1"/>
    </source>
</evidence>